<dbReference type="AlphaFoldDB" id="A0AAC9LJ21"/>
<sequence>MYRPDGTVVGMSSSSASPASPAGLPGGRAWAALAVLTLPVLLVSIDNTVLGFAVPTLSEDLRPSASQLLWIVDVYSFVLAGLLVTMGVLGDRLGRRRLLLIGSAGFGLASLAAAYAQSAEVLIAARAAMGFAGATLMPATLSLIRNIFVDRRRRRVAIAVWSAAFSGGAALGPILGGWLLEHFWWGSVFLLNLPTMAVLLAIGPWLIPESRDPAPGRFDPLSALYSLLALLPAVYGLKKSVESGISPIATFAFVLGIGFAIVFVRRQRRLDTPMLDVSLFTDRTFSIAVLTNLLSVFVLVGCLFLLTQYLQLVLGLRPMHAGLLLLPGLTAAVVGSLLATRLVRRFAMASLLGVALAVSGLGTLLLAGVSVDTGLVVATVAFGLIGLGVGVAELLTNDAILASVPARRAGAASAVSETAYELGAALGIAVLGSVLAAVYRNGLTEVPGVDAEQLSSAAETLGTAMGLAAELAGPAGVALAQAAAGAFVDGMRLTSVIGAVIMVTAAVVSWRLIRRAALDSGRPESGPGESGSRLDTNTTQ</sequence>
<dbReference type="Proteomes" id="UP000185511">
    <property type="component" value="Chromosome"/>
</dbReference>
<name>A0AAC9LJ21_9PSEU</name>
<dbReference type="GO" id="GO:0005886">
    <property type="term" value="C:plasma membrane"/>
    <property type="evidence" value="ECO:0007669"/>
    <property type="project" value="UniProtKB-SubCell"/>
</dbReference>
<feature type="transmembrane region" description="Helical" evidence="8">
    <location>
        <begin position="30"/>
        <end position="55"/>
    </location>
</feature>
<dbReference type="PANTHER" id="PTHR42718:SF47">
    <property type="entry name" value="METHYL VIOLOGEN RESISTANCE PROTEIN SMVA"/>
    <property type="match status" value="1"/>
</dbReference>
<feature type="region of interest" description="Disordered" evidence="7">
    <location>
        <begin position="519"/>
        <end position="540"/>
    </location>
</feature>
<feature type="compositionally biased region" description="Low complexity" evidence="7">
    <location>
        <begin position="523"/>
        <end position="533"/>
    </location>
</feature>
<evidence type="ECO:0000259" key="9">
    <source>
        <dbReference type="PROSITE" id="PS50850"/>
    </source>
</evidence>
<dbReference type="InterPro" id="IPR036259">
    <property type="entry name" value="MFS_trans_sf"/>
</dbReference>
<dbReference type="Gene3D" id="1.20.1250.20">
    <property type="entry name" value="MFS general substrate transporter like domains"/>
    <property type="match status" value="1"/>
</dbReference>
<evidence type="ECO:0000256" key="4">
    <source>
        <dbReference type="ARBA" id="ARBA00022692"/>
    </source>
</evidence>
<feature type="transmembrane region" description="Helical" evidence="8">
    <location>
        <begin position="184"/>
        <end position="206"/>
    </location>
</feature>
<proteinExistence type="predicted"/>
<dbReference type="SUPFAM" id="SSF103473">
    <property type="entry name" value="MFS general substrate transporter"/>
    <property type="match status" value="1"/>
</dbReference>
<keyword evidence="5 8" id="KW-1133">Transmembrane helix</keyword>
<dbReference type="GO" id="GO:0022857">
    <property type="term" value="F:transmembrane transporter activity"/>
    <property type="evidence" value="ECO:0007669"/>
    <property type="project" value="InterPro"/>
</dbReference>
<feature type="transmembrane region" description="Helical" evidence="8">
    <location>
        <begin position="319"/>
        <end position="339"/>
    </location>
</feature>
<dbReference type="KEGG" id="acad:UA74_26145"/>
<feature type="transmembrane region" description="Helical" evidence="8">
    <location>
        <begin position="285"/>
        <end position="307"/>
    </location>
</feature>
<evidence type="ECO:0000256" key="8">
    <source>
        <dbReference type="SAM" id="Phobius"/>
    </source>
</evidence>
<evidence type="ECO:0000256" key="3">
    <source>
        <dbReference type="ARBA" id="ARBA00022475"/>
    </source>
</evidence>
<feature type="domain" description="Major facilitator superfamily (MFS) profile" evidence="9">
    <location>
        <begin position="32"/>
        <end position="517"/>
    </location>
</feature>
<dbReference type="InterPro" id="IPR011701">
    <property type="entry name" value="MFS"/>
</dbReference>
<evidence type="ECO:0000256" key="2">
    <source>
        <dbReference type="ARBA" id="ARBA00022448"/>
    </source>
</evidence>
<organism evidence="10 11">
    <name type="scientific">Actinoalloteichus fjordicus</name>
    <dbReference type="NCBI Taxonomy" id="1612552"/>
    <lineage>
        <taxon>Bacteria</taxon>
        <taxon>Bacillati</taxon>
        <taxon>Actinomycetota</taxon>
        <taxon>Actinomycetes</taxon>
        <taxon>Pseudonocardiales</taxon>
        <taxon>Pseudonocardiaceae</taxon>
        <taxon>Actinoalloteichus</taxon>
    </lineage>
</organism>
<keyword evidence="2" id="KW-0813">Transport</keyword>
<dbReference type="Pfam" id="PF07690">
    <property type="entry name" value="MFS_1"/>
    <property type="match status" value="1"/>
</dbReference>
<evidence type="ECO:0000256" key="7">
    <source>
        <dbReference type="SAM" id="MobiDB-lite"/>
    </source>
</evidence>
<evidence type="ECO:0000256" key="1">
    <source>
        <dbReference type="ARBA" id="ARBA00004651"/>
    </source>
</evidence>
<dbReference type="Gene3D" id="1.20.1720.10">
    <property type="entry name" value="Multidrug resistance protein D"/>
    <property type="match status" value="1"/>
</dbReference>
<evidence type="ECO:0000313" key="11">
    <source>
        <dbReference type="Proteomes" id="UP000185511"/>
    </source>
</evidence>
<feature type="transmembrane region" description="Helical" evidence="8">
    <location>
        <begin position="98"/>
        <end position="117"/>
    </location>
</feature>
<keyword evidence="3" id="KW-1003">Cell membrane</keyword>
<gene>
    <name evidence="10" type="ORF">UA74_26145</name>
</gene>
<feature type="transmembrane region" description="Helical" evidence="8">
    <location>
        <begin position="243"/>
        <end position="264"/>
    </location>
</feature>
<feature type="transmembrane region" description="Helical" evidence="8">
    <location>
        <begin position="123"/>
        <end position="144"/>
    </location>
</feature>
<evidence type="ECO:0000256" key="5">
    <source>
        <dbReference type="ARBA" id="ARBA00022989"/>
    </source>
</evidence>
<reference evidence="11" key="1">
    <citation type="submission" date="2016-06" db="EMBL/GenBank/DDBJ databases">
        <title>Complete genome sequence of Actinoalloteichus fjordicus DSM 46855 (=ADI127-17), type strain of the new species Actinoalloteichus fjordicus.</title>
        <authorList>
            <person name="Ruckert C."/>
            <person name="Nouioui I."/>
            <person name="Willmese J."/>
            <person name="van Wezel G."/>
            <person name="Klenk H.-P."/>
            <person name="Kalinowski J."/>
            <person name="Zotchev S.B."/>
        </authorList>
    </citation>
    <scope>NUCLEOTIDE SEQUENCE [LARGE SCALE GENOMIC DNA]</scope>
    <source>
        <strain evidence="11">ADI127-7</strain>
    </source>
</reference>
<feature type="transmembrane region" description="Helical" evidence="8">
    <location>
        <begin position="156"/>
        <end position="178"/>
    </location>
</feature>
<keyword evidence="4 8" id="KW-0812">Transmembrane</keyword>
<dbReference type="InterPro" id="IPR020846">
    <property type="entry name" value="MFS_dom"/>
</dbReference>
<dbReference type="PANTHER" id="PTHR42718">
    <property type="entry name" value="MAJOR FACILITATOR SUPERFAMILY MULTIDRUG TRANSPORTER MFSC"/>
    <property type="match status" value="1"/>
</dbReference>
<dbReference type="EMBL" id="CP016076">
    <property type="protein sequence ID" value="APU17234.1"/>
    <property type="molecule type" value="Genomic_DNA"/>
</dbReference>
<feature type="transmembrane region" description="Helical" evidence="8">
    <location>
        <begin position="418"/>
        <end position="439"/>
    </location>
</feature>
<dbReference type="CDD" id="cd17321">
    <property type="entry name" value="MFS_MMR_MDR_like"/>
    <property type="match status" value="1"/>
</dbReference>
<keyword evidence="11" id="KW-1185">Reference proteome</keyword>
<feature type="transmembrane region" description="Helical" evidence="8">
    <location>
        <begin position="375"/>
        <end position="397"/>
    </location>
</feature>
<comment type="subcellular location">
    <subcellularLocation>
        <location evidence="1">Cell membrane</location>
        <topology evidence="1">Multi-pass membrane protein</topology>
    </subcellularLocation>
</comment>
<evidence type="ECO:0000256" key="6">
    <source>
        <dbReference type="ARBA" id="ARBA00023136"/>
    </source>
</evidence>
<feature type="transmembrane region" description="Helical" evidence="8">
    <location>
        <begin position="67"/>
        <end position="89"/>
    </location>
</feature>
<keyword evidence="6 8" id="KW-0472">Membrane</keyword>
<feature type="transmembrane region" description="Helical" evidence="8">
    <location>
        <begin position="218"/>
        <end position="237"/>
    </location>
</feature>
<dbReference type="PROSITE" id="PS50850">
    <property type="entry name" value="MFS"/>
    <property type="match status" value="1"/>
</dbReference>
<protein>
    <submittedName>
        <fullName evidence="10">Arabinose efflux permease family protein</fullName>
    </submittedName>
</protein>
<accession>A0AAC9LJ21</accession>
<feature type="transmembrane region" description="Helical" evidence="8">
    <location>
        <begin position="493"/>
        <end position="513"/>
    </location>
</feature>
<feature type="transmembrane region" description="Helical" evidence="8">
    <location>
        <begin position="346"/>
        <end position="369"/>
    </location>
</feature>
<evidence type="ECO:0000313" key="10">
    <source>
        <dbReference type="EMBL" id="APU17234.1"/>
    </source>
</evidence>